<evidence type="ECO:0000256" key="6">
    <source>
        <dbReference type="ARBA" id="ARBA00023211"/>
    </source>
</evidence>
<dbReference type="PANTHER" id="PTHR12318">
    <property type="entry name" value="TESTOSTERONE-REGULATED PROTEIN RP2"/>
    <property type="match status" value="1"/>
</dbReference>
<comment type="caution">
    <text evidence="9">The sequence shown here is derived from an EMBL/GenBank/DDBJ whole genome shotgun (WGS) entry which is preliminary data.</text>
</comment>
<keyword evidence="5" id="KW-0460">Magnesium</keyword>
<evidence type="ECO:0000259" key="8">
    <source>
        <dbReference type="PROSITE" id="PS51462"/>
    </source>
</evidence>
<dbReference type="EMBL" id="JAERRC010000046">
    <property type="protein sequence ID" value="MBL0707297.1"/>
    <property type="molecule type" value="Genomic_DNA"/>
</dbReference>
<keyword evidence="10" id="KW-1185">Reference proteome</keyword>
<evidence type="ECO:0000256" key="1">
    <source>
        <dbReference type="ARBA" id="ARBA00001936"/>
    </source>
</evidence>
<dbReference type="InterPro" id="IPR015797">
    <property type="entry name" value="NUDIX_hydrolase-like_dom_sf"/>
</dbReference>
<evidence type="ECO:0000256" key="5">
    <source>
        <dbReference type="ARBA" id="ARBA00022842"/>
    </source>
</evidence>
<evidence type="ECO:0000256" key="2">
    <source>
        <dbReference type="ARBA" id="ARBA00001946"/>
    </source>
</evidence>
<evidence type="ECO:0000256" key="7">
    <source>
        <dbReference type="SAM" id="MobiDB-lite"/>
    </source>
</evidence>
<keyword evidence="6" id="KW-0464">Manganese</keyword>
<name>A0ABS1K7F8_9MICC</name>
<dbReference type="PANTHER" id="PTHR12318:SF0">
    <property type="entry name" value="ACYL-COENZYME A DIPHOSPHATASE NUDT19"/>
    <property type="match status" value="1"/>
</dbReference>
<evidence type="ECO:0000256" key="4">
    <source>
        <dbReference type="ARBA" id="ARBA00022801"/>
    </source>
</evidence>
<keyword evidence="3" id="KW-0479">Metal-binding</keyword>
<dbReference type="InterPro" id="IPR039121">
    <property type="entry name" value="NUDT19"/>
</dbReference>
<dbReference type="GO" id="GO:0016787">
    <property type="term" value="F:hydrolase activity"/>
    <property type="evidence" value="ECO:0007669"/>
    <property type="project" value="UniProtKB-KW"/>
</dbReference>
<dbReference type="PROSITE" id="PS51462">
    <property type="entry name" value="NUDIX"/>
    <property type="match status" value="1"/>
</dbReference>
<comment type="cofactor">
    <cofactor evidence="2">
        <name>Mg(2+)</name>
        <dbReference type="ChEBI" id="CHEBI:18420"/>
    </cofactor>
</comment>
<dbReference type="InterPro" id="IPR000086">
    <property type="entry name" value="NUDIX_hydrolase_dom"/>
</dbReference>
<dbReference type="Gene3D" id="3.90.79.10">
    <property type="entry name" value="Nucleoside Triphosphate Pyrophosphohydrolase"/>
    <property type="match status" value="2"/>
</dbReference>
<dbReference type="SUPFAM" id="SSF55811">
    <property type="entry name" value="Nudix"/>
    <property type="match status" value="1"/>
</dbReference>
<evidence type="ECO:0000313" key="9">
    <source>
        <dbReference type="EMBL" id="MBL0707297.1"/>
    </source>
</evidence>
<comment type="cofactor">
    <cofactor evidence="1">
        <name>Mn(2+)</name>
        <dbReference type="ChEBI" id="CHEBI:29035"/>
    </cofactor>
</comment>
<dbReference type="Pfam" id="PF00293">
    <property type="entry name" value="NUDIX"/>
    <property type="match status" value="1"/>
</dbReference>
<keyword evidence="4 9" id="KW-0378">Hydrolase</keyword>
<reference evidence="9 10" key="1">
    <citation type="submission" date="2021-01" db="EMBL/GenBank/DDBJ databases">
        <title>Genome public.</title>
        <authorList>
            <person name="Liu C."/>
            <person name="Sun Q."/>
        </authorList>
    </citation>
    <scope>NUCLEOTIDE SEQUENCE [LARGE SCALE GENOMIC DNA]</scope>
    <source>
        <strain evidence="9 10">JC656</strain>
    </source>
</reference>
<organism evidence="9 10">
    <name type="scientific">Sinomonas cellulolyticus</name>
    <dbReference type="NCBI Taxonomy" id="2801916"/>
    <lineage>
        <taxon>Bacteria</taxon>
        <taxon>Bacillati</taxon>
        <taxon>Actinomycetota</taxon>
        <taxon>Actinomycetes</taxon>
        <taxon>Micrococcales</taxon>
        <taxon>Micrococcaceae</taxon>
        <taxon>Sinomonas</taxon>
    </lineage>
</organism>
<feature type="compositionally biased region" description="Acidic residues" evidence="7">
    <location>
        <begin position="57"/>
        <end position="68"/>
    </location>
</feature>
<accession>A0ABS1K7F8</accession>
<feature type="domain" description="Nudix hydrolase" evidence="8">
    <location>
        <begin position="13"/>
        <end position="177"/>
    </location>
</feature>
<sequence length="247" mass="25940">MAAHVNPASTPPVDGEAATVVVLRDGAAGLEVLLLERLSTGSFGGAWAFPGGRVDPEDSLPGDPEDGANDGGSSTGAAVSAPARVRRAAVRETREETGLVLNDSGLVAFSRWVPPAQVPKRLVTWFFLAADPGGELLISAHEHVDSVWMEPAAALDRHATGTLTLFPPTWITLNALRGASSVGAALASAPQPPALFSSVQLRDEGGRMTAVLWEGDAQYGDPEAPGTARHRLTTARLPWVYEQPKRE</sequence>
<gene>
    <name evidence="9" type="ORF">JJE72_17525</name>
</gene>
<dbReference type="CDD" id="cd18870">
    <property type="entry name" value="NUDIX_AcylCoAdiphos_Nudt19"/>
    <property type="match status" value="1"/>
</dbReference>
<dbReference type="Proteomes" id="UP000639051">
    <property type="component" value="Unassembled WGS sequence"/>
</dbReference>
<proteinExistence type="predicted"/>
<evidence type="ECO:0000313" key="10">
    <source>
        <dbReference type="Proteomes" id="UP000639051"/>
    </source>
</evidence>
<dbReference type="RefSeq" id="WP_189693736.1">
    <property type="nucleotide sequence ID" value="NZ_BNCM01000006.1"/>
</dbReference>
<protein>
    <submittedName>
        <fullName evidence="9">NUDIX hydrolase</fullName>
    </submittedName>
</protein>
<feature type="region of interest" description="Disordered" evidence="7">
    <location>
        <begin position="50"/>
        <end position="84"/>
    </location>
</feature>
<evidence type="ECO:0000256" key="3">
    <source>
        <dbReference type="ARBA" id="ARBA00022723"/>
    </source>
</evidence>